<accession>A0A8C9EQX1</accession>
<evidence type="ECO:0000313" key="1">
    <source>
        <dbReference type="Ensembl" id="ENSPSTP00000003864.1"/>
    </source>
</evidence>
<keyword evidence="2" id="KW-1185">Reference proteome</keyword>
<protein>
    <submittedName>
        <fullName evidence="1">Uncharacterized protein</fullName>
    </submittedName>
</protein>
<reference evidence="1" key="2">
    <citation type="submission" date="2025-09" db="UniProtKB">
        <authorList>
            <consortium name="Ensembl"/>
        </authorList>
    </citation>
    <scope>IDENTIFICATION</scope>
</reference>
<proteinExistence type="predicted"/>
<dbReference type="Proteomes" id="UP000694428">
    <property type="component" value="Unplaced"/>
</dbReference>
<organism evidence="1 2">
    <name type="scientific">Pavo cristatus</name>
    <name type="common">Indian peafowl</name>
    <name type="synonym">Blue peafowl</name>
    <dbReference type="NCBI Taxonomy" id="9049"/>
    <lineage>
        <taxon>Eukaryota</taxon>
        <taxon>Metazoa</taxon>
        <taxon>Chordata</taxon>
        <taxon>Craniata</taxon>
        <taxon>Vertebrata</taxon>
        <taxon>Euteleostomi</taxon>
        <taxon>Archelosauria</taxon>
        <taxon>Archosauria</taxon>
        <taxon>Dinosauria</taxon>
        <taxon>Saurischia</taxon>
        <taxon>Theropoda</taxon>
        <taxon>Coelurosauria</taxon>
        <taxon>Aves</taxon>
        <taxon>Neognathae</taxon>
        <taxon>Galloanserae</taxon>
        <taxon>Galliformes</taxon>
        <taxon>Phasianidae</taxon>
        <taxon>Phasianinae</taxon>
        <taxon>Pavo</taxon>
    </lineage>
</organism>
<reference evidence="1" key="1">
    <citation type="submission" date="2025-08" db="UniProtKB">
        <authorList>
            <consortium name="Ensembl"/>
        </authorList>
    </citation>
    <scope>IDENTIFICATION</scope>
</reference>
<name>A0A8C9EQX1_PAVCR</name>
<dbReference type="AlphaFoldDB" id="A0A8C9EQX1"/>
<dbReference type="Ensembl" id="ENSPSTT00000004054.1">
    <property type="protein sequence ID" value="ENSPSTP00000003864.1"/>
    <property type="gene ID" value="ENSPSTG00000002803.1"/>
</dbReference>
<sequence>MELFQAKDHYILQSGERALWCSRRDGSLQLRAGGCGVWQNLDL</sequence>
<evidence type="ECO:0000313" key="2">
    <source>
        <dbReference type="Proteomes" id="UP000694428"/>
    </source>
</evidence>